<dbReference type="EMBL" id="CADEHS020000646">
    <property type="protein sequence ID" value="CAG9956954.1"/>
    <property type="molecule type" value="Genomic_DNA"/>
</dbReference>
<reference evidence="1" key="2">
    <citation type="submission" date="2021-10" db="EMBL/GenBank/DDBJ databases">
        <authorList>
            <person name="Piombo E."/>
        </authorList>
    </citation>
    <scope>NUCLEOTIDE SEQUENCE</scope>
</reference>
<name>A0ACA9UU30_BIOOC</name>
<evidence type="ECO:0000313" key="1">
    <source>
        <dbReference type="EMBL" id="CAG9956954.1"/>
    </source>
</evidence>
<proteinExistence type="predicted"/>
<keyword evidence="2" id="KW-1185">Reference proteome</keyword>
<reference evidence="1" key="1">
    <citation type="submission" date="2020-04" db="EMBL/GenBank/DDBJ databases">
        <authorList>
            <person name="Broberg M."/>
        </authorList>
    </citation>
    <scope>NUCLEOTIDE SEQUENCE</scope>
</reference>
<organism evidence="1 2">
    <name type="scientific">Clonostachys rosea f. rosea IK726</name>
    <dbReference type="NCBI Taxonomy" id="1349383"/>
    <lineage>
        <taxon>Eukaryota</taxon>
        <taxon>Fungi</taxon>
        <taxon>Dikarya</taxon>
        <taxon>Ascomycota</taxon>
        <taxon>Pezizomycotina</taxon>
        <taxon>Sordariomycetes</taxon>
        <taxon>Hypocreomycetidae</taxon>
        <taxon>Hypocreales</taxon>
        <taxon>Bionectriaceae</taxon>
        <taxon>Clonostachys</taxon>
    </lineage>
</organism>
<accession>A0ACA9UU30</accession>
<evidence type="ECO:0000313" key="2">
    <source>
        <dbReference type="Proteomes" id="UP000836387"/>
    </source>
</evidence>
<dbReference type="Proteomes" id="UP000836387">
    <property type="component" value="Unassembled WGS sequence"/>
</dbReference>
<protein>
    <submittedName>
        <fullName evidence="1">Uncharacterized protein</fullName>
    </submittedName>
</protein>
<comment type="caution">
    <text evidence="1">The sequence shown here is derived from an EMBL/GenBank/DDBJ whole genome shotgun (WGS) entry which is preliminary data.</text>
</comment>
<sequence length="343" mass="37122">MSYQLLTHESPQGPRGAVHIDGQVYDIADVTGNSSIVSVLDALKQWETIRPLLERFAAAPEPSKVLAKALSEVKLLAPNPNPGSIFCAGGAYNDHGGEMDNALNMKPAPTLKERGEPPFFFMKNATGVCGPGSTTTLDAHVTQGDWEVELVVVIGQRAKDVPEEEALGYVAGFTVGNDLSQREHVRRNNLSPGEPFLFDWFAQKCFDGSCPTGPWIVPVNQIKDLQNLSLKLWVGDELMQDTSTRHMILSVQEQVAALSRQITLYPGDMIMTGTGGGVGLGRGRFLQRGETVRASVEGSLKCIKLKAMFAKYSNCGQLAFSRSYGAANGQLVRPEVEKMAAKG</sequence>
<gene>
    <name evidence="1" type="ORF">CRV2_00015511</name>
</gene>